<evidence type="ECO:0000313" key="3">
    <source>
        <dbReference type="Proteomes" id="UP001189429"/>
    </source>
</evidence>
<evidence type="ECO:0000313" key="2">
    <source>
        <dbReference type="EMBL" id="CAK0838833.1"/>
    </source>
</evidence>
<name>A0ABN9T1L9_9DINO</name>
<dbReference type="Proteomes" id="UP001189429">
    <property type="component" value="Unassembled WGS sequence"/>
</dbReference>
<accession>A0ABN9T1L9</accession>
<gene>
    <name evidence="2" type="ORF">PCOR1329_LOCUS34690</name>
</gene>
<sequence length="142" mass="15070">AALLAAAPPTPRRGQAAEAAGVLAVRGPLLSELKQKPPPPAPPESGLQRSRRDYPKGAHGRLARKIVLGLPTDVPLGDNLPRWDAADNERWQRPRPARGERAVLPPCCASSSPFLPLPSPLVSSSVLFLLPVVPVVFPPLVL</sequence>
<feature type="region of interest" description="Disordered" evidence="1">
    <location>
        <begin position="28"/>
        <end position="59"/>
    </location>
</feature>
<dbReference type="EMBL" id="CAUYUJ010014251">
    <property type="protein sequence ID" value="CAK0838833.1"/>
    <property type="molecule type" value="Genomic_DNA"/>
</dbReference>
<feature type="non-terminal residue" evidence="2">
    <location>
        <position position="1"/>
    </location>
</feature>
<protein>
    <submittedName>
        <fullName evidence="2">Uncharacterized protein</fullName>
    </submittedName>
</protein>
<organism evidence="2 3">
    <name type="scientific">Prorocentrum cordatum</name>
    <dbReference type="NCBI Taxonomy" id="2364126"/>
    <lineage>
        <taxon>Eukaryota</taxon>
        <taxon>Sar</taxon>
        <taxon>Alveolata</taxon>
        <taxon>Dinophyceae</taxon>
        <taxon>Prorocentrales</taxon>
        <taxon>Prorocentraceae</taxon>
        <taxon>Prorocentrum</taxon>
    </lineage>
</organism>
<evidence type="ECO:0000256" key="1">
    <source>
        <dbReference type="SAM" id="MobiDB-lite"/>
    </source>
</evidence>
<feature type="compositionally biased region" description="Basic and acidic residues" evidence="1">
    <location>
        <begin position="84"/>
        <end position="101"/>
    </location>
</feature>
<feature type="region of interest" description="Disordered" evidence="1">
    <location>
        <begin position="78"/>
        <end position="102"/>
    </location>
</feature>
<keyword evidence="3" id="KW-1185">Reference proteome</keyword>
<comment type="caution">
    <text evidence="2">The sequence shown here is derived from an EMBL/GenBank/DDBJ whole genome shotgun (WGS) entry which is preliminary data.</text>
</comment>
<reference evidence="2" key="1">
    <citation type="submission" date="2023-10" db="EMBL/GenBank/DDBJ databases">
        <authorList>
            <person name="Chen Y."/>
            <person name="Shah S."/>
            <person name="Dougan E. K."/>
            <person name="Thang M."/>
            <person name="Chan C."/>
        </authorList>
    </citation>
    <scope>NUCLEOTIDE SEQUENCE [LARGE SCALE GENOMIC DNA]</scope>
</reference>
<proteinExistence type="predicted"/>